<dbReference type="PANTHER" id="PTHR43360">
    <property type="entry name" value="CARBON DIOXIDE CONCENTRATING MECHANISM PROTEIN CCMM"/>
    <property type="match status" value="1"/>
</dbReference>
<evidence type="ECO:0000313" key="2">
    <source>
        <dbReference type="Proteomes" id="UP000196239"/>
    </source>
</evidence>
<dbReference type="SUPFAM" id="SSF51161">
    <property type="entry name" value="Trimeric LpxA-like enzymes"/>
    <property type="match status" value="1"/>
</dbReference>
<dbReference type="InterPro" id="IPR011004">
    <property type="entry name" value="Trimer_LpxA-like_sf"/>
</dbReference>
<dbReference type="KEGG" id="ndv:NDEV_1082"/>
<dbReference type="EMBL" id="LN890280">
    <property type="protein sequence ID" value="CUR51847.1"/>
    <property type="molecule type" value="Genomic_DNA"/>
</dbReference>
<dbReference type="AlphaFoldDB" id="A0A128A3F0"/>
<keyword evidence="1" id="KW-0456">Lyase</keyword>
<reference evidence="2" key="1">
    <citation type="submission" date="2015-10" db="EMBL/GenBank/DDBJ databases">
        <authorList>
            <person name="Lehtovirta-Morley L.E."/>
            <person name="Vieille C."/>
        </authorList>
    </citation>
    <scope>NUCLEOTIDE SEQUENCE [LARGE SCALE GENOMIC DNA]</scope>
</reference>
<dbReference type="GO" id="GO:0004089">
    <property type="term" value="F:carbonate dehydratase activity"/>
    <property type="evidence" value="ECO:0007669"/>
    <property type="project" value="UniProtKB-EC"/>
</dbReference>
<keyword evidence="2" id="KW-1185">Reference proteome</keyword>
<dbReference type="Proteomes" id="UP000196239">
    <property type="component" value="Chromosome 1"/>
</dbReference>
<organism evidence="1 2">
    <name type="scientific">Nitrosotalea devaniterrae</name>
    <dbReference type="NCBI Taxonomy" id="1078905"/>
    <lineage>
        <taxon>Archaea</taxon>
        <taxon>Nitrososphaerota</taxon>
        <taxon>Nitrososphaeria</taxon>
        <taxon>Nitrosotaleales</taxon>
        <taxon>Nitrosotaleaceae</taxon>
        <taxon>Nitrosotalea</taxon>
    </lineage>
</organism>
<evidence type="ECO:0000313" key="1">
    <source>
        <dbReference type="EMBL" id="CUR51847.1"/>
    </source>
</evidence>
<dbReference type="PANTHER" id="PTHR43360:SF1">
    <property type="entry name" value="CARBOXYSOME ASSEMBLY PROTEIN CCMM"/>
    <property type="match status" value="1"/>
</dbReference>
<dbReference type="Gene3D" id="2.160.10.10">
    <property type="entry name" value="Hexapeptide repeat proteins"/>
    <property type="match status" value="1"/>
</dbReference>
<name>A0A128A3F0_9ARCH</name>
<dbReference type="InterPro" id="IPR052265">
    <property type="entry name" value="Gamma-CA"/>
</dbReference>
<proteinExistence type="predicted"/>
<gene>
    <name evidence="1" type="primary">cam</name>
    <name evidence="1" type="ORF">NDEV_1082</name>
</gene>
<accession>A0A128A3F0</accession>
<sequence>MNKYFLVSIIIAIAISAFVIGQNVGMSMASPSNAISSTIQWPNIHQNVATDFNPQIKSPEIKDGSFISPFAVVIGDCYIGKMVFMAPTAVCRADEGTPIHISDYSNIQEGVVLHALETTLDGNNMDGRRFSQDGDRLLANDSRFDQGYAVFIGSSVSLAHDSMVHGPAWIGNNTFIGMKSLVFNAKVGNNVAIGVFSLVTNGVVIPDNKFVPPGSQILTQAEADALPSRIGSGAYENINKGVLHVNKDLADAYNSNDLGKIKYYREALMEEEGMAATQPMP</sequence>
<protein>
    <submittedName>
        <fullName evidence="1">Carbonic anhydrase</fullName>
        <ecNumber evidence="1">4.2.1.1</ecNumber>
    </submittedName>
</protein>
<dbReference type="EC" id="4.2.1.1" evidence="1"/>